<accession>A0AAE0CX67</accession>
<gene>
    <name evidence="2" type="ORF">CKAH01_10694</name>
</gene>
<organism evidence="2 3">
    <name type="scientific">Colletotrichum kahawae</name>
    <name type="common">Coffee berry disease fungus</name>
    <dbReference type="NCBI Taxonomy" id="34407"/>
    <lineage>
        <taxon>Eukaryota</taxon>
        <taxon>Fungi</taxon>
        <taxon>Dikarya</taxon>
        <taxon>Ascomycota</taxon>
        <taxon>Pezizomycotina</taxon>
        <taxon>Sordariomycetes</taxon>
        <taxon>Hypocreomycetidae</taxon>
        <taxon>Glomerellales</taxon>
        <taxon>Glomerellaceae</taxon>
        <taxon>Colletotrichum</taxon>
        <taxon>Colletotrichum gloeosporioides species complex</taxon>
    </lineage>
</organism>
<proteinExistence type="predicted"/>
<name>A0AAE0CX67_COLKA</name>
<dbReference type="Proteomes" id="UP001281614">
    <property type="component" value="Unassembled WGS sequence"/>
</dbReference>
<evidence type="ECO:0000256" key="1">
    <source>
        <dbReference type="SAM" id="SignalP"/>
    </source>
</evidence>
<keyword evidence="1" id="KW-0732">Signal</keyword>
<dbReference type="EMBL" id="VYYT01000875">
    <property type="protein sequence ID" value="KAK2728866.1"/>
    <property type="molecule type" value="Genomic_DNA"/>
</dbReference>
<feature type="signal peptide" evidence="1">
    <location>
        <begin position="1"/>
        <end position="19"/>
    </location>
</feature>
<protein>
    <submittedName>
        <fullName evidence="2">Differentially expressed protein</fullName>
    </submittedName>
</protein>
<feature type="chain" id="PRO_5042182871" evidence="1">
    <location>
        <begin position="20"/>
        <end position="196"/>
    </location>
</feature>
<reference evidence="2" key="1">
    <citation type="submission" date="2023-02" db="EMBL/GenBank/DDBJ databases">
        <title>Colletotrichum kahawae CIFC_Que2 genome sequencing and assembly.</title>
        <authorList>
            <person name="Baroncelli R."/>
        </authorList>
    </citation>
    <scope>NUCLEOTIDE SEQUENCE</scope>
    <source>
        <strain evidence="2">CIFC_Que2</strain>
    </source>
</reference>
<sequence length="196" mass="21566">MYLSKTAVFGLLQAGLTCAAAISSTIEKRKAETNATLVAYGTNSSSWPIAYGIDDGYLYITQTPDNSSANLEPMLWNLPSITGQNWMVNGTFVNGTSAGYLTITDSEDRAMGLTSEVPVVSVGQSTYGWALFATQLVYNNNSELQAQFWPSQPTPKISIFCSGTMIRLFLRVASPWWLRVWRTLKSESSQKIFFTG</sequence>
<keyword evidence="3" id="KW-1185">Reference proteome</keyword>
<evidence type="ECO:0000313" key="3">
    <source>
        <dbReference type="Proteomes" id="UP001281614"/>
    </source>
</evidence>
<dbReference type="AlphaFoldDB" id="A0AAE0CX67"/>
<comment type="caution">
    <text evidence="2">The sequence shown here is derived from an EMBL/GenBank/DDBJ whole genome shotgun (WGS) entry which is preliminary data.</text>
</comment>
<evidence type="ECO:0000313" key="2">
    <source>
        <dbReference type="EMBL" id="KAK2728866.1"/>
    </source>
</evidence>